<evidence type="ECO:0000313" key="3">
    <source>
        <dbReference type="EMBL" id="KAL0446659.1"/>
    </source>
</evidence>
<dbReference type="PROSITE" id="PS50186">
    <property type="entry name" value="DEP"/>
    <property type="match status" value="1"/>
</dbReference>
<dbReference type="InterPro" id="IPR002109">
    <property type="entry name" value="Glutaredoxin"/>
</dbReference>
<reference evidence="3" key="1">
    <citation type="submission" date="2020-06" db="EMBL/GenBank/DDBJ databases">
        <authorList>
            <person name="Li T."/>
            <person name="Hu X."/>
            <person name="Zhang T."/>
            <person name="Song X."/>
            <person name="Zhang H."/>
            <person name="Dai N."/>
            <person name="Sheng W."/>
            <person name="Hou X."/>
            <person name="Wei L."/>
        </authorList>
    </citation>
    <scope>NUCLEOTIDE SEQUENCE</scope>
    <source>
        <strain evidence="3">KEN1</strain>
        <tissue evidence="3">Leaf</tissue>
    </source>
</reference>
<dbReference type="SUPFAM" id="SSF46785">
    <property type="entry name" value="Winged helix' DNA-binding domain"/>
    <property type="match status" value="1"/>
</dbReference>
<dbReference type="SMART" id="SM00049">
    <property type="entry name" value="DEP"/>
    <property type="match status" value="1"/>
</dbReference>
<dbReference type="InterPro" id="IPR036388">
    <property type="entry name" value="WH-like_DNA-bd_sf"/>
</dbReference>
<dbReference type="SUPFAM" id="SSF52833">
    <property type="entry name" value="Thioredoxin-like"/>
    <property type="match status" value="1"/>
</dbReference>
<dbReference type="InterPro" id="IPR036249">
    <property type="entry name" value="Thioredoxin-like_sf"/>
</dbReference>
<protein>
    <recommendedName>
        <fullName evidence="2">DEP domain-containing protein</fullName>
    </recommendedName>
</protein>
<sequence length="540" mass="60793">MDLSHHDQGGETTQNPDHHVLDRYIQTQTEEDNNGGKISQTGNGKLNSPRKSDSEWKLVSENNEMIRPHSKLPKPQAPPGLMERSRSLPENVETPASAIGKFIREKSNSFSAAITKRISSLRNEDEDDGGDGHTVKEFNLVGLKVVKALKEERKELKGRISFFSRSNCRDCGAVRSFLRERNLNFVEINVDVYPGREKELIERTGAASVPQIFFNEKLIGGLVVLNSLRNSGMLETKMEEILGSKCPEDAPAAPVYGFDEAEEAAEAEADEMAAIVRVVRQRVPIQDRIMKMKFVKNCFSGGELVEALIHHLDCGRRKAVEIGKKLARKHFIHHVFGENEFEDGNHFYRFLEHEAFIPKCHNFRGVVNDCEPKAAAAVSQRLACIMSAILETYASDDRSHLDYVGISNSEEFRRSNQRAPYSLVKPFSSGDKRLELAFGKVNQLIHFGVWNASKGSPSIRFFTPQGIESQLKNAAREYFQRDDGMQVDLAKRTIYLPRMIKWYKSDLGKIKNPEMIINYLDASKAGLLTHLLVMGGLLST</sequence>
<dbReference type="EMBL" id="JACGWN010000006">
    <property type="protein sequence ID" value="KAL0446659.1"/>
    <property type="molecule type" value="Genomic_DNA"/>
</dbReference>
<dbReference type="InterPro" id="IPR036390">
    <property type="entry name" value="WH_DNA-bd_sf"/>
</dbReference>
<dbReference type="InterPro" id="IPR006869">
    <property type="entry name" value="DUF547"/>
</dbReference>
<accession>A0AAW2WXM2</accession>
<comment type="caution">
    <text evidence="3">The sequence shown here is derived from an EMBL/GenBank/DDBJ whole genome shotgun (WGS) entry which is preliminary data.</text>
</comment>
<name>A0AAW2WXM2_9LAMI</name>
<feature type="domain" description="DEP" evidence="2">
    <location>
        <begin position="279"/>
        <end position="352"/>
    </location>
</feature>
<dbReference type="PANTHER" id="PTHR46361:SF1">
    <property type="entry name" value="F26K24.21 PROTEIN"/>
    <property type="match status" value="1"/>
</dbReference>
<feature type="region of interest" description="Disordered" evidence="1">
    <location>
        <begin position="1"/>
        <end position="20"/>
    </location>
</feature>
<dbReference type="PROSITE" id="PS51354">
    <property type="entry name" value="GLUTAREDOXIN_2"/>
    <property type="match status" value="1"/>
</dbReference>
<feature type="compositionally biased region" description="Polar residues" evidence="1">
    <location>
        <begin position="36"/>
        <end position="46"/>
    </location>
</feature>
<proteinExistence type="predicted"/>
<dbReference type="PANTHER" id="PTHR46361">
    <property type="entry name" value="ELECTRON CARRIER/ PROTEIN DISULFIDE OXIDOREDUCTASE"/>
    <property type="match status" value="1"/>
</dbReference>
<dbReference type="CDD" id="cd04371">
    <property type="entry name" value="DEP"/>
    <property type="match status" value="1"/>
</dbReference>
<reference evidence="3" key="2">
    <citation type="journal article" date="2024" name="Plant">
        <title>Genomic evolution and insights into agronomic trait innovations of Sesamum species.</title>
        <authorList>
            <person name="Miao H."/>
            <person name="Wang L."/>
            <person name="Qu L."/>
            <person name="Liu H."/>
            <person name="Sun Y."/>
            <person name="Le M."/>
            <person name="Wang Q."/>
            <person name="Wei S."/>
            <person name="Zheng Y."/>
            <person name="Lin W."/>
            <person name="Duan Y."/>
            <person name="Cao H."/>
            <person name="Xiong S."/>
            <person name="Wang X."/>
            <person name="Wei L."/>
            <person name="Li C."/>
            <person name="Ma Q."/>
            <person name="Ju M."/>
            <person name="Zhao R."/>
            <person name="Li G."/>
            <person name="Mu C."/>
            <person name="Tian Q."/>
            <person name="Mei H."/>
            <person name="Zhang T."/>
            <person name="Gao T."/>
            <person name="Zhang H."/>
        </authorList>
    </citation>
    <scope>NUCLEOTIDE SEQUENCE</scope>
    <source>
        <strain evidence="3">KEN1</strain>
    </source>
</reference>
<dbReference type="Pfam" id="PF04784">
    <property type="entry name" value="DUF547"/>
    <property type="match status" value="1"/>
</dbReference>
<organism evidence="3">
    <name type="scientific">Sesamum latifolium</name>
    <dbReference type="NCBI Taxonomy" id="2727402"/>
    <lineage>
        <taxon>Eukaryota</taxon>
        <taxon>Viridiplantae</taxon>
        <taxon>Streptophyta</taxon>
        <taxon>Embryophyta</taxon>
        <taxon>Tracheophyta</taxon>
        <taxon>Spermatophyta</taxon>
        <taxon>Magnoliopsida</taxon>
        <taxon>eudicotyledons</taxon>
        <taxon>Gunneridae</taxon>
        <taxon>Pentapetalae</taxon>
        <taxon>asterids</taxon>
        <taxon>lamiids</taxon>
        <taxon>Lamiales</taxon>
        <taxon>Pedaliaceae</taxon>
        <taxon>Sesamum</taxon>
    </lineage>
</organism>
<dbReference type="Gene3D" id="3.40.30.10">
    <property type="entry name" value="Glutaredoxin"/>
    <property type="match status" value="1"/>
</dbReference>
<dbReference type="Gene3D" id="1.10.10.10">
    <property type="entry name" value="Winged helix-like DNA-binding domain superfamily/Winged helix DNA-binding domain"/>
    <property type="match status" value="1"/>
</dbReference>
<feature type="region of interest" description="Disordered" evidence="1">
    <location>
        <begin position="25"/>
        <end position="91"/>
    </location>
</feature>
<dbReference type="Pfam" id="PF00610">
    <property type="entry name" value="DEP"/>
    <property type="match status" value="1"/>
</dbReference>
<dbReference type="Pfam" id="PF00462">
    <property type="entry name" value="Glutaredoxin"/>
    <property type="match status" value="1"/>
</dbReference>
<dbReference type="GO" id="GO:0035556">
    <property type="term" value="P:intracellular signal transduction"/>
    <property type="evidence" value="ECO:0007669"/>
    <property type="project" value="InterPro"/>
</dbReference>
<evidence type="ECO:0000259" key="2">
    <source>
        <dbReference type="PROSITE" id="PS50186"/>
    </source>
</evidence>
<dbReference type="InterPro" id="IPR000591">
    <property type="entry name" value="DEP_dom"/>
</dbReference>
<gene>
    <name evidence="3" type="ORF">Slati_1793800</name>
</gene>
<dbReference type="AlphaFoldDB" id="A0AAW2WXM2"/>
<evidence type="ECO:0000256" key="1">
    <source>
        <dbReference type="SAM" id="MobiDB-lite"/>
    </source>
</evidence>